<gene>
    <name evidence="1" type="ORF">FNK824_LOCUS41476</name>
</gene>
<accession>A0A820JCD4</accession>
<sequence length="48" mass="5837">MTTARQREETTEQTHLNIDIAEMKRIERLTVILENDSIKFRKRKTDFE</sequence>
<name>A0A820JCD4_9BILA</name>
<feature type="non-terminal residue" evidence="1">
    <location>
        <position position="1"/>
    </location>
</feature>
<protein>
    <submittedName>
        <fullName evidence="1">Uncharacterized protein</fullName>
    </submittedName>
</protein>
<dbReference type="EMBL" id="CAJOBE010040675">
    <property type="protein sequence ID" value="CAF4324964.1"/>
    <property type="molecule type" value="Genomic_DNA"/>
</dbReference>
<dbReference type="AlphaFoldDB" id="A0A820JCD4"/>
<dbReference type="Proteomes" id="UP000663874">
    <property type="component" value="Unassembled WGS sequence"/>
</dbReference>
<comment type="caution">
    <text evidence="1">The sequence shown here is derived from an EMBL/GenBank/DDBJ whole genome shotgun (WGS) entry which is preliminary data.</text>
</comment>
<reference evidence="1" key="1">
    <citation type="submission" date="2021-02" db="EMBL/GenBank/DDBJ databases">
        <authorList>
            <person name="Nowell W R."/>
        </authorList>
    </citation>
    <scope>NUCLEOTIDE SEQUENCE</scope>
</reference>
<evidence type="ECO:0000313" key="2">
    <source>
        <dbReference type="Proteomes" id="UP000663874"/>
    </source>
</evidence>
<proteinExistence type="predicted"/>
<evidence type="ECO:0000313" key="1">
    <source>
        <dbReference type="EMBL" id="CAF4324964.1"/>
    </source>
</evidence>
<organism evidence="1 2">
    <name type="scientific">Rotaria sordida</name>
    <dbReference type="NCBI Taxonomy" id="392033"/>
    <lineage>
        <taxon>Eukaryota</taxon>
        <taxon>Metazoa</taxon>
        <taxon>Spiralia</taxon>
        <taxon>Gnathifera</taxon>
        <taxon>Rotifera</taxon>
        <taxon>Eurotatoria</taxon>
        <taxon>Bdelloidea</taxon>
        <taxon>Philodinida</taxon>
        <taxon>Philodinidae</taxon>
        <taxon>Rotaria</taxon>
    </lineage>
</organism>